<gene>
    <name evidence="2" type="ORF">LR394_00185</name>
</gene>
<keyword evidence="1" id="KW-0472">Membrane</keyword>
<dbReference type="EMBL" id="JAJOMB010000001">
    <property type="protein sequence ID" value="MCD5309298.1"/>
    <property type="molecule type" value="Genomic_DNA"/>
</dbReference>
<protein>
    <submittedName>
        <fullName evidence="2">Uncharacterized protein</fullName>
    </submittedName>
</protein>
<sequence length="56" mass="5530">MAFFAVGRPAGAVFLAAVLVVAVFVVAVFVGEALTGVVPDCAVLIGVARDGVALRG</sequence>
<keyword evidence="1" id="KW-0812">Transmembrane</keyword>
<name>A0A9X1SW58_9ACTN</name>
<keyword evidence="1" id="KW-1133">Transmembrane helix</keyword>
<keyword evidence="3" id="KW-1185">Reference proteome</keyword>
<feature type="transmembrane region" description="Helical" evidence="1">
    <location>
        <begin position="12"/>
        <end position="30"/>
    </location>
</feature>
<comment type="caution">
    <text evidence="2">The sequence shown here is derived from an EMBL/GenBank/DDBJ whole genome shotgun (WGS) entry which is preliminary data.</text>
</comment>
<evidence type="ECO:0000313" key="3">
    <source>
        <dbReference type="Proteomes" id="UP001138997"/>
    </source>
</evidence>
<organism evidence="2 3">
    <name type="scientific">Kineosporia babensis</name>
    <dbReference type="NCBI Taxonomy" id="499548"/>
    <lineage>
        <taxon>Bacteria</taxon>
        <taxon>Bacillati</taxon>
        <taxon>Actinomycetota</taxon>
        <taxon>Actinomycetes</taxon>
        <taxon>Kineosporiales</taxon>
        <taxon>Kineosporiaceae</taxon>
        <taxon>Kineosporia</taxon>
    </lineage>
</organism>
<proteinExistence type="predicted"/>
<accession>A0A9X1SW58</accession>
<dbReference type="AlphaFoldDB" id="A0A9X1SW58"/>
<evidence type="ECO:0000256" key="1">
    <source>
        <dbReference type="SAM" id="Phobius"/>
    </source>
</evidence>
<evidence type="ECO:0000313" key="2">
    <source>
        <dbReference type="EMBL" id="MCD5309298.1"/>
    </source>
</evidence>
<reference evidence="2" key="1">
    <citation type="submission" date="2021-11" db="EMBL/GenBank/DDBJ databases">
        <title>Streptomyces corallinus and Kineosporia corallina sp. nov., two new coral-derived marine actinobacteria.</title>
        <authorList>
            <person name="Buangrab K."/>
            <person name="Sutthacheep M."/>
            <person name="Yeemin T."/>
            <person name="Harunari E."/>
            <person name="Igarashi Y."/>
            <person name="Sripreechasak P."/>
            <person name="Kanchanasin P."/>
            <person name="Tanasupawat S."/>
            <person name="Phongsopitanun W."/>
        </authorList>
    </citation>
    <scope>NUCLEOTIDE SEQUENCE</scope>
    <source>
        <strain evidence="2">JCM 31032</strain>
    </source>
</reference>
<dbReference type="Proteomes" id="UP001138997">
    <property type="component" value="Unassembled WGS sequence"/>
</dbReference>
<dbReference type="RefSeq" id="WP_231438228.1">
    <property type="nucleotide sequence ID" value="NZ_JAJOMB010000001.1"/>
</dbReference>